<protein>
    <recommendedName>
        <fullName evidence="3">Aminoglycoside resistance protein</fullName>
    </recommendedName>
</protein>
<dbReference type="InterPro" id="IPR006748">
    <property type="entry name" value="NH2Glyco/OHUrea_AB-resist_kin"/>
</dbReference>
<evidence type="ECO:0008006" key="3">
    <source>
        <dbReference type="Google" id="ProtNLM"/>
    </source>
</evidence>
<sequence length="314" mass="34211">MIQVPAAVAAFARRGPRWAAFVDALPRTVDDLLAEWSLRVTGDPVHGEVALVLPVLTERGVEAVLKVGHVDEESRHEHLTLTTWDGRGAVRLLRADPARGALLLERAGPTALSSLPVLDACEVVAGLYATLHVTAPRRLVPLSTLVVRWTEQLAAAQDVVPAPRRLVQQAVSLGRAFASDPGTDGLTIHADLHDANVLASRRAEGSGGDGTPWLVIDPKGISGDPAYEPAPLLWNRWDEVASARDVRFAVRRRFHTVVDVAGLDEHRVRDWVVVRMMLNALWTLQDAQEAGRPLDDADRSWTTRCVTIAKAVQD</sequence>
<dbReference type="OrthoDB" id="3638028at2"/>
<dbReference type="EMBL" id="CP011502">
    <property type="protein sequence ID" value="ALX03268.1"/>
    <property type="molecule type" value="Genomic_DNA"/>
</dbReference>
<dbReference type="RefSeq" id="WP_067853140.1">
    <property type="nucleotide sequence ID" value="NZ_CP011502.1"/>
</dbReference>
<dbReference type="Pfam" id="PF04655">
    <property type="entry name" value="APH_6_hur"/>
    <property type="match status" value="1"/>
</dbReference>
<evidence type="ECO:0000313" key="1">
    <source>
        <dbReference type="EMBL" id="ALX03268.1"/>
    </source>
</evidence>
<dbReference type="SUPFAM" id="SSF56112">
    <property type="entry name" value="Protein kinase-like (PK-like)"/>
    <property type="match status" value="1"/>
</dbReference>
<dbReference type="InterPro" id="IPR011009">
    <property type="entry name" value="Kinase-like_dom_sf"/>
</dbReference>
<evidence type="ECO:0000313" key="2">
    <source>
        <dbReference type="Proteomes" id="UP000067689"/>
    </source>
</evidence>
<dbReference type="Proteomes" id="UP000067689">
    <property type="component" value="Chromosome"/>
</dbReference>
<accession>A0A0U4B5V5</accession>
<reference evidence="1 2" key="1">
    <citation type="journal article" date="1991" name="Int. J. Syst. Bacteriol.">
        <title>Description of the erythromycin-producing bacterium Arthrobacter sp. strain NRRL B-3381 as Aeromicrobium erythreum gen. nov., sp. nov.</title>
        <authorList>
            <person name="Miller E.S."/>
            <person name="Woese C.R."/>
            <person name="Brenner S."/>
        </authorList>
    </citation>
    <scope>NUCLEOTIDE SEQUENCE [LARGE SCALE GENOMIC DNA]</scope>
    <source>
        <strain evidence="1 2">AR18</strain>
    </source>
</reference>
<organism evidence="1 2">
    <name type="scientific">Aeromicrobium erythreum</name>
    <dbReference type="NCBI Taxonomy" id="2041"/>
    <lineage>
        <taxon>Bacteria</taxon>
        <taxon>Bacillati</taxon>
        <taxon>Actinomycetota</taxon>
        <taxon>Actinomycetes</taxon>
        <taxon>Propionibacteriales</taxon>
        <taxon>Nocardioidaceae</taxon>
        <taxon>Aeromicrobium</taxon>
    </lineage>
</organism>
<dbReference type="GO" id="GO:0019748">
    <property type="term" value="P:secondary metabolic process"/>
    <property type="evidence" value="ECO:0007669"/>
    <property type="project" value="InterPro"/>
</dbReference>
<dbReference type="PATRIC" id="fig|2041.4.peg.87"/>
<dbReference type="KEGG" id="aer:AERYTH_00420"/>
<proteinExistence type="predicted"/>
<dbReference type="GO" id="GO:0016773">
    <property type="term" value="F:phosphotransferase activity, alcohol group as acceptor"/>
    <property type="evidence" value="ECO:0007669"/>
    <property type="project" value="InterPro"/>
</dbReference>
<gene>
    <name evidence="1" type="ORF">AERYTH_00420</name>
</gene>
<name>A0A0U4B5V5_9ACTN</name>
<keyword evidence="2" id="KW-1185">Reference proteome</keyword>
<dbReference type="AlphaFoldDB" id="A0A0U4B5V5"/>